<evidence type="ECO:0008006" key="10">
    <source>
        <dbReference type="Google" id="ProtNLM"/>
    </source>
</evidence>
<dbReference type="GO" id="GO:0005634">
    <property type="term" value="C:nucleus"/>
    <property type="evidence" value="ECO:0007669"/>
    <property type="project" value="UniProtKB-SubCell"/>
</dbReference>
<dbReference type="OMA" id="QHAPKKE"/>
<accession>A0A8D0G850</accession>
<keyword evidence="4" id="KW-0963">Cytoplasm</keyword>
<evidence type="ECO:0000256" key="4">
    <source>
        <dbReference type="ARBA" id="ARBA00022490"/>
    </source>
</evidence>
<evidence type="ECO:0000256" key="3">
    <source>
        <dbReference type="ARBA" id="ARBA00008329"/>
    </source>
</evidence>
<evidence type="ECO:0000256" key="2">
    <source>
        <dbReference type="ARBA" id="ARBA00004496"/>
    </source>
</evidence>
<proteinExistence type="inferred from homology"/>
<organism evidence="8 9">
    <name type="scientific">Sphenodon punctatus</name>
    <name type="common">Tuatara</name>
    <name type="synonym">Hatteria punctata</name>
    <dbReference type="NCBI Taxonomy" id="8508"/>
    <lineage>
        <taxon>Eukaryota</taxon>
        <taxon>Metazoa</taxon>
        <taxon>Chordata</taxon>
        <taxon>Craniata</taxon>
        <taxon>Vertebrata</taxon>
        <taxon>Euteleostomi</taxon>
        <taxon>Lepidosauria</taxon>
        <taxon>Sphenodontia</taxon>
        <taxon>Sphenodontidae</taxon>
        <taxon>Sphenodon</taxon>
    </lineage>
</organism>
<feature type="compositionally biased region" description="Polar residues" evidence="7">
    <location>
        <begin position="85"/>
        <end position="95"/>
    </location>
</feature>
<evidence type="ECO:0000256" key="7">
    <source>
        <dbReference type="SAM" id="MobiDB-lite"/>
    </source>
</evidence>
<comment type="similarity">
    <text evidence="3">Belongs to the JUPITER family.</text>
</comment>
<feature type="region of interest" description="Disordered" evidence="7">
    <location>
        <begin position="1"/>
        <end position="123"/>
    </location>
</feature>
<feature type="compositionally biased region" description="Low complexity" evidence="7">
    <location>
        <begin position="27"/>
        <end position="36"/>
    </location>
</feature>
<dbReference type="Ensembl" id="ENSSPUT00000001291.1">
    <property type="protein sequence ID" value="ENSSPUP00000001221.1"/>
    <property type="gene ID" value="ENSSPUG00000000971.1"/>
</dbReference>
<sequence length="143" mass="15386">MTTTTTYKGMDPSGRNSSRVLRPPGVGSNFSFGGFNEVQEQPARRTKMASNIFGTPEEKPPSWARSTGAKPSNVKEDSEAAGLQRRNSSDANSGNFVDLKGGEDPPAAPDDQHAPKKEPSRNSQCNYYCVHSALVQISGGRIK</sequence>
<keyword evidence="9" id="KW-1185">Reference proteome</keyword>
<keyword evidence="6" id="KW-0539">Nucleus</keyword>
<reference evidence="8" key="1">
    <citation type="submission" date="2025-08" db="UniProtKB">
        <authorList>
            <consortium name="Ensembl"/>
        </authorList>
    </citation>
    <scope>IDENTIFICATION</scope>
</reference>
<dbReference type="PANTHER" id="PTHR34930:SF4">
    <property type="entry name" value="JUPITER MICROTUBULE ASSOCIATED HOMOLOG 1"/>
    <property type="match status" value="1"/>
</dbReference>
<evidence type="ECO:0000313" key="8">
    <source>
        <dbReference type="Ensembl" id="ENSSPUP00000001221.1"/>
    </source>
</evidence>
<name>A0A8D0G850_SPHPU</name>
<evidence type="ECO:0000256" key="1">
    <source>
        <dbReference type="ARBA" id="ARBA00004123"/>
    </source>
</evidence>
<reference evidence="8" key="2">
    <citation type="submission" date="2025-09" db="UniProtKB">
        <authorList>
            <consortium name="Ensembl"/>
        </authorList>
    </citation>
    <scope>IDENTIFICATION</scope>
</reference>
<evidence type="ECO:0000256" key="6">
    <source>
        <dbReference type="ARBA" id="ARBA00023242"/>
    </source>
</evidence>
<evidence type="ECO:0000313" key="9">
    <source>
        <dbReference type="Proteomes" id="UP000694392"/>
    </source>
</evidence>
<keyword evidence="5" id="KW-0597">Phosphoprotein</keyword>
<feature type="compositionally biased region" description="Basic and acidic residues" evidence="7">
    <location>
        <begin position="110"/>
        <end position="120"/>
    </location>
</feature>
<dbReference type="AlphaFoldDB" id="A0A8D0G850"/>
<dbReference type="Proteomes" id="UP000694392">
    <property type="component" value="Unplaced"/>
</dbReference>
<dbReference type="InterPro" id="IPR033335">
    <property type="entry name" value="JUPITER"/>
</dbReference>
<comment type="subcellular location">
    <subcellularLocation>
        <location evidence="2">Cytoplasm</location>
    </subcellularLocation>
    <subcellularLocation>
        <location evidence="1">Nucleus</location>
    </subcellularLocation>
</comment>
<evidence type="ECO:0000256" key="5">
    <source>
        <dbReference type="ARBA" id="ARBA00022553"/>
    </source>
</evidence>
<protein>
    <recommendedName>
        <fullName evidence="10">Hematological and neurological expressed 1 protein</fullName>
    </recommendedName>
</protein>
<dbReference type="PANTHER" id="PTHR34930">
    <property type="entry name" value="GEO05313P1"/>
    <property type="match status" value="1"/>
</dbReference>
<dbReference type="GO" id="GO:0005737">
    <property type="term" value="C:cytoplasm"/>
    <property type="evidence" value="ECO:0007669"/>
    <property type="project" value="UniProtKB-SubCell"/>
</dbReference>
<dbReference type="GeneTree" id="ENSGT00940000162422"/>